<keyword evidence="2" id="KW-1185">Reference proteome</keyword>
<dbReference type="EMBL" id="JACSPP010000017">
    <property type="protein sequence ID" value="MBD8040298.1"/>
    <property type="molecule type" value="Genomic_DNA"/>
</dbReference>
<accession>A0ABR8Y820</accession>
<dbReference type="Gene3D" id="3.40.50.300">
    <property type="entry name" value="P-loop containing nucleotide triphosphate hydrolases"/>
    <property type="match status" value="1"/>
</dbReference>
<dbReference type="InterPro" id="IPR027417">
    <property type="entry name" value="P-loop_NTPase"/>
</dbReference>
<dbReference type="SUPFAM" id="SSF53795">
    <property type="entry name" value="PEP carboxykinase-like"/>
    <property type="match status" value="1"/>
</dbReference>
<name>A0ABR8Y820_9BACT</name>
<organism evidence="1 2">
    <name type="scientific">Phocaeicola intestinalis</name>
    <dbReference type="NCBI Taxonomy" id="2762212"/>
    <lineage>
        <taxon>Bacteria</taxon>
        <taxon>Pseudomonadati</taxon>
        <taxon>Bacteroidota</taxon>
        <taxon>Bacteroidia</taxon>
        <taxon>Bacteroidales</taxon>
        <taxon>Bacteroidaceae</taxon>
        <taxon>Phocaeicola</taxon>
    </lineage>
</organism>
<evidence type="ECO:0000313" key="1">
    <source>
        <dbReference type="EMBL" id="MBD8040298.1"/>
    </source>
</evidence>
<sequence length="287" mass="32214">MRLQIAGFIVEVNCDERLVGQMPNYLPFIASETEQGDVLCRIDVGCTLPDETTVPDIVQYIDGKELSIWLRSGYCGVSLKFHNGAFLYRLRADRNWTYIQTDWVPGNPDSLWVLNDFIMIAFIYSAAFHHTVLVHASSVVVSGEGCAFVGPSGVGKSTHSRLWLQYIPGAWLLNDDQPVLRYMPDGRVCIYGSPWSGKTPCYENAKARLRRLYFMKQASSNRLLPLDGVQVFQKLMVATSLIGRDTFSFSAISETLAKIAGVVCGYMLENRPEREAALLSYEVFVED</sequence>
<proteinExistence type="predicted"/>
<reference evidence="1 2" key="1">
    <citation type="submission" date="2020-08" db="EMBL/GenBank/DDBJ databases">
        <title>A Genomic Blueprint of the Chicken Gut Microbiome.</title>
        <authorList>
            <person name="Gilroy R."/>
            <person name="Ravi A."/>
            <person name="Getino M."/>
            <person name="Pursley I."/>
            <person name="Horton D.L."/>
            <person name="Alikhan N.-F."/>
            <person name="Baker D."/>
            <person name="Gharbi K."/>
            <person name="Hall N."/>
            <person name="Watson M."/>
            <person name="Adriaenssens E.M."/>
            <person name="Foster-Nyarko E."/>
            <person name="Jarju S."/>
            <person name="Secka A."/>
            <person name="Antonio M."/>
            <person name="Oren A."/>
            <person name="Chaudhuri R."/>
            <person name="La Ragione R.M."/>
            <person name="Hildebrand F."/>
            <person name="Pallen M.J."/>
        </authorList>
    </citation>
    <scope>NUCLEOTIDE SEQUENCE [LARGE SCALE GENOMIC DNA]</scope>
    <source>
        <strain evidence="1 2">Sa1CVN1</strain>
    </source>
</reference>
<evidence type="ECO:0000313" key="2">
    <source>
        <dbReference type="Proteomes" id="UP000620874"/>
    </source>
</evidence>
<dbReference type="RefSeq" id="WP_191763727.1">
    <property type="nucleotide sequence ID" value="NZ_JACSPP010000017.1"/>
</dbReference>
<gene>
    <name evidence="1" type="ORF">H9625_07535</name>
</gene>
<protein>
    <recommendedName>
        <fullName evidence="3">Aldolase</fullName>
    </recommendedName>
</protein>
<dbReference type="Proteomes" id="UP000620874">
    <property type="component" value="Unassembled WGS sequence"/>
</dbReference>
<comment type="caution">
    <text evidence="1">The sequence shown here is derived from an EMBL/GenBank/DDBJ whole genome shotgun (WGS) entry which is preliminary data.</text>
</comment>
<evidence type="ECO:0008006" key="3">
    <source>
        <dbReference type="Google" id="ProtNLM"/>
    </source>
</evidence>